<keyword evidence="4" id="KW-0863">Zinc-finger</keyword>
<keyword evidence="9" id="KW-1185">Reference proteome</keyword>
<dbReference type="EMBL" id="KN832872">
    <property type="protein sequence ID" value="KIN05241.1"/>
    <property type="molecule type" value="Genomic_DNA"/>
</dbReference>
<keyword evidence="5" id="KW-0862">Zinc</keyword>
<dbReference type="STRING" id="913774.A0A0C3HAG3"/>
<feature type="region of interest" description="Disordered" evidence="7">
    <location>
        <begin position="21"/>
        <end position="44"/>
    </location>
</feature>
<dbReference type="PANTHER" id="PTHR40626:SF3">
    <property type="entry name" value="TRANSCRIPTION FACTOR WITH C2H2 AND ZN(2)-CYS(6) DNA BINDING DOMAIN (EUROFUNG)-RELATED"/>
    <property type="match status" value="1"/>
</dbReference>
<dbReference type="InParanoid" id="A0A0C3HAG3"/>
<evidence type="ECO:0000256" key="1">
    <source>
        <dbReference type="ARBA" id="ARBA00004123"/>
    </source>
</evidence>
<dbReference type="GO" id="GO:0005634">
    <property type="term" value="C:nucleus"/>
    <property type="evidence" value="ECO:0007669"/>
    <property type="project" value="UniProtKB-SubCell"/>
</dbReference>
<protein>
    <recommendedName>
        <fullName evidence="10">Transcription factor domain-containing protein</fullName>
    </recommendedName>
</protein>
<proteinExistence type="predicted"/>
<sequence length="503" mass="56793">MSSRDEGVSCGSCRKVLTRSLLNNPSNGERESSTGDVGFEKSNSTDLGRSSLRHFYIPFLHNYTNPETQTLRDRFGSSNAIAERRTTSDAIIPLTFEGVTGLEEYSSIDNSFFGIGFDTSIDSFEGLSSDFIGNPFNRVQVADMLHEATPMDDMYMGDLRLEQLFFCANGARDECAERSYDVGQPLMNIGLGEFHEYRTSELLEDLKRFFLSLPPERLTFGNRTLQDSAVAIEAIQATFIISKAQIWNGSSAARRRIRLSRYGEIITAARTMCLMNTSTTSVYQSLVSKNFDWADFVNKETRVRLMSYIFVVDTEFAMFHNLPPRVAIAELNLDILSSEHCFSATTADSCWGALQADTAYRPKGLAALIAKFLGKYWDDASCQEAEALSILSLFIVILALHQVLWLSKHSALGQESAAPMRRALSRWKDAWDVQRSRTTTEEWQALGFMRNAPEFWWLARVLNEMDVKIERETDSKFAQEAAFSEENVVHLDKLFASMQKLNL</sequence>
<evidence type="ECO:0000256" key="6">
    <source>
        <dbReference type="ARBA" id="ARBA00023242"/>
    </source>
</evidence>
<dbReference type="InterPro" id="IPR051059">
    <property type="entry name" value="VerF-like"/>
</dbReference>
<dbReference type="GO" id="GO:0006351">
    <property type="term" value="P:DNA-templated transcription"/>
    <property type="evidence" value="ECO:0007669"/>
    <property type="project" value="InterPro"/>
</dbReference>
<keyword evidence="2" id="KW-0479">Metal-binding</keyword>
<dbReference type="GO" id="GO:0000785">
    <property type="term" value="C:chromatin"/>
    <property type="evidence" value="ECO:0007669"/>
    <property type="project" value="TreeGrafter"/>
</dbReference>
<comment type="subcellular location">
    <subcellularLocation>
        <location evidence="1">Nucleus</location>
    </subcellularLocation>
</comment>
<evidence type="ECO:0000313" key="9">
    <source>
        <dbReference type="Proteomes" id="UP000054321"/>
    </source>
</evidence>
<dbReference type="GO" id="GO:0000978">
    <property type="term" value="F:RNA polymerase II cis-regulatory region sequence-specific DNA binding"/>
    <property type="evidence" value="ECO:0007669"/>
    <property type="project" value="InterPro"/>
</dbReference>
<evidence type="ECO:0000256" key="5">
    <source>
        <dbReference type="ARBA" id="ARBA00022833"/>
    </source>
</evidence>
<evidence type="ECO:0008006" key="10">
    <source>
        <dbReference type="Google" id="ProtNLM"/>
    </source>
</evidence>
<keyword evidence="6" id="KW-0539">Nucleus</keyword>
<accession>A0A0C3HAG3</accession>
<gene>
    <name evidence="8" type="ORF">OIDMADRAFT_142949</name>
</gene>
<dbReference type="PANTHER" id="PTHR40626">
    <property type="entry name" value="MIP31509P"/>
    <property type="match status" value="1"/>
</dbReference>
<dbReference type="HOGENOM" id="CLU_012538_3_1_1"/>
<dbReference type="AlphaFoldDB" id="A0A0C3HAG3"/>
<organism evidence="8 9">
    <name type="scientific">Oidiodendron maius (strain Zn)</name>
    <dbReference type="NCBI Taxonomy" id="913774"/>
    <lineage>
        <taxon>Eukaryota</taxon>
        <taxon>Fungi</taxon>
        <taxon>Dikarya</taxon>
        <taxon>Ascomycota</taxon>
        <taxon>Pezizomycotina</taxon>
        <taxon>Leotiomycetes</taxon>
        <taxon>Leotiomycetes incertae sedis</taxon>
        <taxon>Myxotrichaceae</taxon>
        <taxon>Oidiodendron</taxon>
    </lineage>
</organism>
<evidence type="ECO:0000256" key="2">
    <source>
        <dbReference type="ARBA" id="ARBA00022723"/>
    </source>
</evidence>
<dbReference type="GO" id="GO:0000981">
    <property type="term" value="F:DNA-binding transcription factor activity, RNA polymerase II-specific"/>
    <property type="evidence" value="ECO:0007669"/>
    <property type="project" value="InterPro"/>
</dbReference>
<dbReference type="OrthoDB" id="3945418at2759"/>
<keyword evidence="3" id="KW-0677">Repeat</keyword>
<name>A0A0C3HAG3_OIDMZ</name>
<evidence type="ECO:0000313" key="8">
    <source>
        <dbReference type="EMBL" id="KIN05241.1"/>
    </source>
</evidence>
<reference evidence="9" key="2">
    <citation type="submission" date="2015-01" db="EMBL/GenBank/DDBJ databases">
        <title>Evolutionary Origins and Diversification of the Mycorrhizal Mutualists.</title>
        <authorList>
            <consortium name="DOE Joint Genome Institute"/>
            <consortium name="Mycorrhizal Genomics Consortium"/>
            <person name="Kohler A."/>
            <person name="Kuo A."/>
            <person name="Nagy L.G."/>
            <person name="Floudas D."/>
            <person name="Copeland A."/>
            <person name="Barry K.W."/>
            <person name="Cichocki N."/>
            <person name="Veneault-Fourrey C."/>
            <person name="LaButti K."/>
            <person name="Lindquist E.A."/>
            <person name="Lipzen A."/>
            <person name="Lundell T."/>
            <person name="Morin E."/>
            <person name="Murat C."/>
            <person name="Riley R."/>
            <person name="Ohm R."/>
            <person name="Sun H."/>
            <person name="Tunlid A."/>
            <person name="Henrissat B."/>
            <person name="Grigoriev I.V."/>
            <person name="Hibbett D.S."/>
            <person name="Martin F."/>
        </authorList>
    </citation>
    <scope>NUCLEOTIDE SEQUENCE [LARGE SCALE GENOMIC DNA]</scope>
    <source>
        <strain evidence="9">Zn</strain>
    </source>
</reference>
<dbReference type="GO" id="GO:0008270">
    <property type="term" value="F:zinc ion binding"/>
    <property type="evidence" value="ECO:0007669"/>
    <property type="project" value="UniProtKB-KW"/>
</dbReference>
<evidence type="ECO:0000256" key="4">
    <source>
        <dbReference type="ARBA" id="ARBA00022771"/>
    </source>
</evidence>
<evidence type="ECO:0000256" key="7">
    <source>
        <dbReference type="SAM" id="MobiDB-lite"/>
    </source>
</evidence>
<dbReference type="Proteomes" id="UP000054321">
    <property type="component" value="Unassembled WGS sequence"/>
</dbReference>
<evidence type="ECO:0000256" key="3">
    <source>
        <dbReference type="ARBA" id="ARBA00022737"/>
    </source>
</evidence>
<reference evidence="8 9" key="1">
    <citation type="submission" date="2014-04" db="EMBL/GenBank/DDBJ databases">
        <authorList>
            <consortium name="DOE Joint Genome Institute"/>
            <person name="Kuo A."/>
            <person name="Martino E."/>
            <person name="Perotto S."/>
            <person name="Kohler A."/>
            <person name="Nagy L.G."/>
            <person name="Floudas D."/>
            <person name="Copeland A."/>
            <person name="Barry K.W."/>
            <person name="Cichocki N."/>
            <person name="Veneault-Fourrey C."/>
            <person name="LaButti K."/>
            <person name="Lindquist E.A."/>
            <person name="Lipzen A."/>
            <person name="Lundell T."/>
            <person name="Morin E."/>
            <person name="Murat C."/>
            <person name="Sun H."/>
            <person name="Tunlid A."/>
            <person name="Henrissat B."/>
            <person name="Grigoriev I.V."/>
            <person name="Hibbett D.S."/>
            <person name="Martin F."/>
            <person name="Nordberg H.P."/>
            <person name="Cantor M.N."/>
            <person name="Hua S.X."/>
        </authorList>
    </citation>
    <scope>NUCLEOTIDE SEQUENCE [LARGE SCALE GENOMIC DNA]</scope>
    <source>
        <strain evidence="8 9">Zn</strain>
    </source>
</reference>